<evidence type="ECO:0000256" key="2">
    <source>
        <dbReference type="ARBA" id="ARBA00012131"/>
    </source>
</evidence>
<dbReference type="InterPro" id="IPR011611">
    <property type="entry name" value="PfkB_dom"/>
</dbReference>
<dbReference type="NCBIfam" id="TIGR03828">
    <property type="entry name" value="pfkB"/>
    <property type="match status" value="1"/>
</dbReference>
<comment type="similarity">
    <text evidence="1 11">Belongs to the carbohydrate kinase PfkB family.</text>
</comment>
<keyword evidence="6 11" id="KW-0418">Kinase</keyword>
<dbReference type="Pfam" id="PF00294">
    <property type="entry name" value="PfkB"/>
    <property type="match status" value="1"/>
</dbReference>
<dbReference type="InterPro" id="IPR017583">
    <property type="entry name" value="Tagatose/fructose_Pkinase"/>
</dbReference>
<keyword evidence="4 10" id="KW-0808">Transferase</keyword>
<dbReference type="InterPro" id="IPR022463">
    <property type="entry name" value="1-PFruKinase"/>
</dbReference>
<comment type="caution">
    <text evidence="13">The sequence shown here is derived from an EMBL/GenBank/DDBJ whole genome shotgun (WGS) entry which is preliminary data.</text>
</comment>
<dbReference type="PIRSF" id="PIRSF000535">
    <property type="entry name" value="1PFK/6PFK/LacC"/>
    <property type="match status" value="1"/>
</dbReference>
<evidence type="ECO:0000256" key="5">
    <source>
        <dbReference type="ARBA" id="ARBA00022741"/>
    </source>
</evidence>
<evidence type="ECO:0000256" key="3">
    <source>
        <dbReference type="ARBA" id="ARBA00013596"/>
    </source>
</evidence>
<protein>
    <recommendedName>
        <fullName evidence="3 11">1-phosphofructokinase</fullName>
        <shortName evidence="11">Fru1PK</shortName>
        <ecNumber evidence="2 11">2.7.1.56</ecNumber>
    </recommendedName>
    <alternativeName>
        <fullName evidence="8 11">Fructose 1-phosphate kinase</fullName>
    </alternativeName>
</protein>
<evidence type="ECO:0000259" key="12">
    <source>
        <dbReference type="Pfam" id="PF00294"/>
    </source>
</evidence>
<evidence type="ECO:0000256" key="1">
    <source>
        <dbReference type="ARBA" id="ARBA00010688"/>
    </source>
</evidence>
<feature type="domain" description="Carbohydrate kinase PfkB" evidence="12">
    <location>
        <begin position="9"/>
        <end position="287"/>
    </location>
</feature>
<gene>
    <name evidence="13" type="primary">pfkB</name>
    <name evidence="13" type="ORF">DYH56_05855</name>
</gene>
<dbReference type="NCBIfam" id="TIGR03168">
    <property type="entry name" value="1-PFK"/>
    <property type="match status" value="1"/>
</dbReference>
<evidence type="ECO:0000256" key="9">
    <source>
        <dbReference type="ARBA" id="ARBA00047745"/>
    </source>
</evidence>
<organism evidence="13 14">
    <name type="scientific">Psychrilyobacter piezotolerans</name>
    <dbReference type="NCBI Taxonomy" id="2293438"/>
    <lineage>
        <taxon>Bacteria</taxon>
        <taxon>Fusobacteriati</taxon>
        <taxon>Fusobacteriota</taxon>
        <taxon>Fusobacteriia</taxon>
        <taxon>Fusobacteriales</taxon>
        <taxon>Fusobacteriaceae</taxon>
        <taxon>Psychrilyobacter</taxon>
    </lineage>
</organism>
<dbReference type="PANTHER" id="PTHR46566:SF1">
    <property type="entry name" value="1-PHOSPHOFRUCTOKINASE"/>
    <property type="match status" value="1"/>
</dbReference>
<comment type="catalytic activity">
    <reaction evidence="9 11">
        <text>beta-D-fructose 1-phosphate + ATP = beta-D-fructose 1,6-bisphosphate + ADP + H(+)</text>
        <dbReference type="Rhea" id="RHEA:14213"/>
        <dbReference type="ChEBI" id="CHEBI:15378"/>
        <dbReference type="ChEBI" id="CHEBI:30616"/>
        <dbReference type="ChEBI" id="CHEBI:32966"/>
        <dbReference type="ChEBI" id="CHEBI:138881"/>
        <dbReference type="ChEBI" id="CHEBI:456216"/>
        <dbReference type="EC" id="2.7.1.56"/>
    </reaction>
</comment>
<proteinExistence type="inferred from homology"/>
<keyword evidence="14" id="KW-1185">Reference proteome</keyword>
<dbReference type="InterPro" id="IPR029056">
    <property type="entry name" value="Ribokinase-like"/>
</dbReference>
<reference evidence="13 14" key="1">
    <citation type="submission" date="2018-08" db="EMBL/GenBank/DDBJ databases">
        <title>Draft genome sequence of Psychrilyobacter sp. strain SD5 isolated from Black Sea water.</title>
        <authorList>
            <person name="Yadav S."/>
            <person name="Villanueva L."/>
            <person name="Damste J.S.S."/>
        </authorList>
    </citation>
    <scope>NUCLEOTIDE SEQUENCE [LARGE SCALE GENOMIC DNA]</scope>
    <source>
        <strain evidence="13 14">SD5</strain>
    </source>
</reference>
<evidence type="ECO:0000256" key="8">
    <source>
        <dbReference type="ARBA" id="ARBA00032802"/>
    </source>
</evidence>
<dbReference type="EMBL" id="QUAJ01000008">
    <property type="protein sequence ID" value="REI41667.1"/>
    <property type="molecule type" value="Genomic_DNA"/>
</dbReference>
<dbReference type="Gene3D" id="3.40.1190.20">
    <property type="match status" value="1"/>
</dbReference>
<name>A0ABX9KHU4_9FUSO</name>
<evidence type="ECO:0000256" key="4">
    <source>
        <dbReference type="ARBA" id="ARBA00022679"/>
    </source>
</evidence>
<evidence type="ECO:0000256" key="10">
    <source>
        <dbReference type="PIRNR" id="PIRNR000535"/>
    </source>
</evidence>
<dbReference type="EC" id="2.7.1.56" evidence="2 11"/>
<evidence type="ECO:0000313" key="14">
    <source>
        <dbReference type="Proteomes" id="UP000263486"/>
    </source>
</evidence>
<evidence type="ECO:0000256" key="7">
    <source>
        <dbReference type="ARBA" id="ARBA00022840"/>
    </source>
</evidence>
<dbReference type="CDD" id="cd01164">
    <property type="entry name" value="FruK_PfkB_like"/>
    <property type="match status" value="1"/>
</dbReference>
<dbReference type="InterPro" id="IPR002173">
    <property type="entry name" value="Carboh/pur_kinase_PfkB_CS"/>
</dbReference>
<dbReference type="GO" id="GO:0008662">
    <property type="term" value="F:1-phosphofructokinase activity"/>
    <property type="evidence" value="ECO:0007669"/>
    <property type="project" value="UniProtKB-EC"/>
</dbReference>
<keyword evidence="5 11" id="KW-0547">Nucleotide-binding</keyword>
<evidence type="ECO:0000313" key="13">
    <source>
        <dbReference type="EMBL" id="REI41667.1"/>
    </source>
</evidence>
<evidence type="ECO:0000256" key="6">
    <source>
        <dbReference type="ARBA" id="ARBA00022777"/>
    </source>
</evidence>
<dbReference type="PROSITE" id="PS00584">
    <property type="entry name" value="PFKB_KINASES_2"/>
    <property type="match status" value="1"/>
</dbReference>
<dbReference type="Proteomes" id="UP000263486">
    <property type="component" value="Unassembled WGS sequence"/>
</dbReference>
<dbReference type="RefSeq" id="WP_114641935.1">
    <property type="nucleotide sequence ID" value="NZ_JAACIO010000008.1"/>
</dbReference>
<comment type="function">
    <text evidence="11">Catalyzes the ATP-dependent phosphorylation of fructose-l-phosphate to fructose-l,6-bisphosphate.</text>
</comment>
<accession>A0ABX9KHU4</accession>
<dbReference type="PANTHER" id="PTHR46566">
    <property type="entry name" value="1-PHOSPHOFRUCTOKINASE-RELATED"/>
    <property type="match status" value="1"/>
</dbReference>
<dbReference type="SUPFAM" id="SSF53613">
    <property type="entry name" value="Ribokinase-like"/>
    <property type="match status" value="1"/>
</dbReference>
<keyword evidence="7 11" id="KW-0067">ATP-binding</keyword>
<evidence type="ECO:0000256" key="11">
    <source>
        <dbReference type="RuleBase" id="RU369061"/>
    </source>
</evidence>
<sequence>MIYTLTLNPSIDYIINIEKFVPGGINLTKSEYKLPGGKGINVSQVLSNLHTPNTTLGFIGGFTGEFIKKSLDKKNINHDFIEVRGDTRINIKMKDSSSESEINGNSPEISEAALKNLKEKLGLLISGDTLVLSGSVPKSISPAVYKNIMTDLPEGVKVILDTKGEALLEGIKGRPYMIKPNNHELGDIFHVKLESLEDTIIYGKKLLDLGAQNIIVSMAGDGALLITPAASYVARAPKGKLVNSVGAGDSLVAGFTCGVYKGLDIVKAFKLGIACGSASAFSENLCTEIEVDRLLKEVKIEQIIDQP</sequence>